<keyword evidence="2" id="KW-0853">WD repeat</keyword>
<dbReference type="STRING" id="1280837.A0A316VF29"/>
<evidence type="ECO:0000313" key="6">
    <source>
        <dbReference type="EMBL" id="PWN35668.1"/>
    </source>
</evidence>
<keyword evidence="3" id="KW-0677">Repeat</keyword>
<dbReference type="GO" id="GO:0005634">
    <property type="term" value="C:nucleus"/>
    <property type="evidence" value="ECO:0007669"/>
    <property type="project" value="UniProtKB-SubCell"/>
</dbReference>
<dbReference type="GO" id="GO:0036265">
    <property type="term" value="P:RNA (guanine-N7)-methylation"/>
    <property type="evidence" value="ECO:0007669"/>
    <property type="project" value="InterPro"/>
</dbReference>
<keyword evidence="4" id="KW-0539">Nucleus</keyword>
<protein>
    <recommendedName>
        <fullName evidence="8">WD40 repeat-like protein</fullName>
    </recommendedName>
</protein>
<dbReference type="InParanoid" id="A0A316VF29"/>
<dbReference type="InterPro" id="IPR028884">
    <property type="entry name" value="Trm82"/>
</dbReference>
<feature type="region of interest" description="Disordered" evidence="5">
    <location>
        <begin position="520"/>
        <end position="567"/>
    </location>
</feature>
<keyword evidence="7" id="KW-1185">Reference proteome</keyword>
<dbReference type="AlphaFoldDB" id="A0A316VF29"/>
<dbReference type="PANTHER" id="PTHR16288:SF0">
    <property type="entry name" value="TRNA (GUANINE-N(7)-)-METHYLTRANSFERASE NON-CATALYTIC SUBUNIT WDR4"/>
    <property type="match status" value="1"/>
</dbReference>
<sequence>MADTEMPYSFVTVIADQLLCLVSPLITNFVSLQTGNVVGSITNPSSEAAARCAAAIQVPSASTSSNERLDCLVALACDNKELSVYRLQFDQASVQNASLVKIWSHSMPKRVSKIQWEEDSSEVEKRIVIGDRHGDVRSYIVPISEDELSEPQAKRQKVEESNGEDSKNAEQKMEDEEDSGTLHVGHVSYLTDFVLSSFTSNPPENTPASFLITSDRDEHIRISRWGNRRAGYIALRYLLGSTQAIGGICAIEGSLWQAVQSSKLLNERGENASQFPFLISADLSTLRIWSLHPDSKSKGRKDCLAAVSLEEALLPYVIVDSKKERKRDQMFGKGKVRVPRNEQGAPILTNGVDHVPLIIPIITKIRAFIDPTGQSQLVFTVDGGKALFVISLASLISASNSDEVIKALKPLETPLPILEYTIHQHDAITDVWMVLDVRREFVSDESMSKKPIALARWNEAQGGLSFISKDQHPILQSGALALKASWDDASGMVLYDALTMFTKRDFEYSESVDVISQDGLIKGGLPNHETPGRPASTTNKDQSEKVTRRRELAREEMKKRIESTLNK</sequence>
<reference evidence="6 7" key="1">
    <citation type="journal article" date="2018" name="Mol. Biol. Evol.">
        <title>Broad Genomic Sampling Reveals a Smut Pathogenic Ancestry of the Fungal Clade Ustilaginomycotina.</title>
        <authorList>
            <person name="Kijpornyongpan T."/>
            <person name="Mondo S.J."/>
            <person name="Barry K."/>
            <person name="Sandor L."/>
            <person name="Lee J."/>
            <person name="Lipzen A."/>
            <person name="Pangilinan J."/>
            <person name="LaButti K."/>
            <person name="Hainaut M."/>
            <person name="Henrissat B."/>
            <person name="Grigoriev I.V."/>
            <person name="Spatafora J.W."/>
            <person name="Aime M.C."/>
        </authorList>
    </citation>
    <scope>NUCLEOTIDE SEQUENCE [LARGE SCALE GENOMIC DNA]</scope>
    <source>
        <strain evidence="6 7">MCA 3882</strain>
    </source>
</reference>
<dbReference type="OrthoDB" id="339900at2759"/>
<dbReference type="GO" id="GO:0006400">
    <property type="term" value="P:tRNA modification"/>
    <property type="evidence" value="ECO:0007669"/>
    <property type="project" value="TreeGrafter"/>
</dbReference>
<evidence type="ECO:0000313" key="7">
    <source>
        <dbReference type="Proteomes" id="UP000245771"/>
    </source>
</evidence>
<dbReference type="GO" id="GO:0005829">
    <property type="term" value="C:cytosol"/>
    <property type="evidence" value="ECO:0007669"/>
    <property type="project" value="TreeGrafter"/>
</dbReference>
<feature type="compositionally biased region" description="Basic and acidic residues" evidence="5">
    <location>
        <begin position="541"/>
        <end position="567"/>
    </location>
</feature>
<feature type="compositionally biased region" description="Basic and acidic residues" evidence="5">
    <location>
        <begin position="152"/>
        <end position="172"/>
    </location>
</feature>
<evidence type="ECO:0000256" key="5">
    <source>
        <dbReference type="SAM" id="MobiDB-lite"/>
    </source>
</evidence>
<evidence type="ECO:0008006" key="8">
    <source>
        <dbReference type="Google" id="ProtNLM"/>
    </source>
</evidence>
<dbReference type="PANTHER" id="PTHR16288">
    <property type="entry name" value="WD40 REPEAT PROTEIN 4"/>
    <property type="match status" value="1"/>
</dbReference>
<comment type="subcellular location">
    <subcellularLocation>
        <location evidence="1">Nucleus</location>
    </subcellularLocation>
</comment>
<proteinExistence type="predicted"/>
<dbReference type="RefSeq" id="XP_025355970.1">
    <property type="nucleotide sequence ID" value="XM_025500894.1"/>
</dbReference>
<evidence type="ECO:0000256" key="3">
    <source>
        <dbReference type="ARBA" id="ARBA00022737"/>
    </source>
</evidence>
<dbReference type="Proteomes" id="UP000245771">
    <property type="component" value="Unassembled WGS sequence"/>
</dbReference>
<evidence type="ECO:0000256" key="4">
    <source>
        <dbReference type="ARBA" id="ARBA00023242"/>
    </source>
</evidence>
<gene>
    <name evidence="6" type="ORF">FA14DRAFT_179032</name>
</gene>
<dbReference type="GeneID" id="37022675"/>
<dbReference type="EMBL" id="KZ819603">
    <property type="protein sequence ID" value="PWN35668.1"/>
    <property type="molecule type" value="Genomic_DNA"/>
</dbReference>
<evidence type="ECO:0000256" key="1">
    <source>
        <dbReference type="ARBA" id="ARBA00004123"/>
    </source>
</evidence>
<dbReference type="GO" id="GO:0043527">
    <property type="term" value="C:tRNA methyltransferase complex"/>
    <property type="evidence" value="ECO:0007669"/>
    <property type="project" value="TreeGrafter"/>
</dbReference>
<feature type="region of interest" description="Disordered" evidence="5">
    <location>
        <begin position="147"/>
        <end position="181"/>
    </location>
</feature>
<name>A0A316VF29_9BASI</name>
<evidence type="ECO:0000256" key="2">
    <source>
        <dbReference type="ARBA" id="ARBA00022574"/>
    </source>
</evidence>
<organism evidence="6 7">
    <name type="scientific">Meira miltonrushii</name>
    <dbReference type="NCBI Taxonomy" id="1280837"/>
    <lineage>
        <taxon>Eukaryota</taxon>
        <taxon>Fungi</taxon>
        <taxon>Dikarya</taxon>
        <taxon>Basidiomycota</taxon>
        <taxon>Ustilaginomycotina</taxon>
        <taxon>Exobasidiomycetes</taxon>
        <taxon>Exobasidiales</taxon>
        <taxon>Brachybasidiaceae</taxon>
        <taxon>Meira</taxon>
    </lineage>
</organism>
<accession>A0A316VF29</accession>